<dbReference type="Gene3D" id="3.30.70.2390">
    <property type="match status" value="1"/>
</dbReference>
<dbReference type="InterPro" id="IPR027381">
    <property type="entry name" value="LytR/CpsA/Psr_C"/>
</dbReference>
<feature type="domain" description="LytR/CpsA/Psr regulator C-terminal" evidence="2">
    <location>
        <begin position="307"/>
        <end position="396"/>
    </location>
</feature>
<reference evidence="3 4" key="1">
    <citation type="journal article" date="2015" name="Nature">
        <title>rRNA introns, odd ribosomes, and small enigmatic genomes across a large radiation of phyla.</title>
        <authorList>
            <person name="Brown C.T."/>
            <person name="Hug L.A."/>
            <person name="Thomas B.C."/>
            <person name="Sharon I."/>
            <person name="Castelle C.J."/>
            <person name="Singh A."/>
            <person name="Wilkins M.J."/>
            <person name="Williams K.H."/>
            <person name="Banfield J.F."/>
        </authorList>
    </citation>
    <scope>NUCLEOTIDE SEQUENCE [LARGE SCALE GENOMIC DNA]</scope>
</reference>
<feature type="transmembrane region" description="Helical" evidence="1">
    <location>
        <begin position="28"/>
        <end position="46"/>
    </location>
</feature>
<comment type="caution">
    <text evidence="3">The sequence shown here is derived from an EMBL/GenBank/DDBJ whole genome shotgun (WGS) entry which is preliminary data.</text>
</comment>
<evidence type="ECO:0000259" key="2">
    <source>
        <dbReference type="Pfam" id="PF13399"/>
    </source>
</evidence>
<proteinExistence type="predicted"/>
<dbReference type="AlphaFoldDB" id="A0A0G0MQJ4"/>
<accession>A0A0G0MQJ4</accession>
<gene>
    <name evidence="3" type="ORF">UT34_C0001G0344</name>
</gene>
<evidence type="ECO:0000256" key="1">
    <source>
        <dbReference type="SAM" id="Phobius"/>
    </source>
</evidence>
<keyword evidence="1" id="KW-0812">Transmembrane</keyword>
<name>A0A0G0MQJ4_9BACT</name>
<dbReference type="EMBL" id="LBWK01000001">
    <property type="protein sequence ID" value="KKR06304.1"/>
    <property type="molecule type" value="Genomic_DNA"/>
</dbReference>
<keyword evidence="1" id="KW-0472">Membrane</keyword>
<sequence>MKRIERGRQNSGFLKSRKNERKISPLRWIRWVLIILVLTLGVYSSFTVANNLLTADSHCSVCKSRLNLIKERKDLSSTLVIFKSPVDNRLAGGWLIVNNENTGSTLVIYIPPGVYVEDPNQLFNAHIQVADLEYAAKLVNPNRTVEYVVWQIENMTGFTVENYIWLDEKSLSLYATMFGDISEYSEYDFKEKFNPSRDVSAASMGINSFYSRFNLVTLAVKSEVWNKFISGVDSNLTSIALIKLLHRGYSQLDAGGIKMIDLSQKWAYVSRIDSNGRNISVINYPEFDRKIEENFNIIRTRLVEKEQARVEVYNGSGVSGLAGRYARKVQNYGVKVVRYDNAPNNLPKTTIYISDKKKFLNSFNSVEDLVCGKCEIINGRPDFITTGDIIVILGEDKESELRWR</sequence>
<dbReference type="Proteomes" id="UP000034799">
    <property type="component" value="Unassembled WGS sequence"/>
</dbReference>
<dbReference type="Pfam" id="PF13399">
    <property type="entry name" value="LytR_C"/>
    <property type="match status" value="1"/>
</dbReference>
<protein>
    <recommendedName>
        <fullName evidence="2">LytR/CpsA/Psr regulator C-terminal domain-containing protein</fullName>
    </recommendedName>
</protein>
<evidence type="ECO:0000313" key="4">
    <source>
        <dbReference type="Proteomes" id="UP000034799"/>
    </source>
</evidence>
<evidence type="ECO:0000313" key="3">
    <source>
        <dbReference type="EMBL" id="KKR06304.1"/>
    </source>
</evidence>
<keyword evidence="1" id="KW-1133">Transmembrane helix</keyword>
<organism evidence="3 4">
    <name type="scientific">candidate division WS6 bacterium GW2011_GWF2_39_15</name>
    <dbReference type="NCBI Taxonomy" id="1619100"/>
    <lineage>
        <taxon>Bacteria</taxon>
        <taxon>Candidatus Dojkabacteria</taxon>
    </lineage>
</organism>